<gene>
    <name evidence="7" type="ORF">MNBD_ALPHA12-1946</name>
</gene>
<dbReference type="AlphaFoldDB" id="A0A3B0TS77"/>
<dbReference type="GO" id="GO:0046872">
    <property type="term" value="F:metal ion binding"/>
    <property type="evidence" value="ECO:0007669"/>
    <property type="project" value="UniProtKB-KW"/>
</dbReference>
<dbReference type="PANTHER" id="PTHR42961">
    <property type="entry name" value="IRON-SULFUR PROTEIN NUBPL"/>
    <property type="match status" value="1"/>
</dbReference>
<dbReference type="GO" id="GO:0140663">
    <property type="term" value="F:ATP-dependent FeS chaperone activity"/>
    <property type="evidence" value="ECO:0007669"/>
    <property type="project" value="InterPro"/>
</dbReference>
<sequence length="308" mass="32917">MNSPVTNLKPQSSRPQTETGDELRPVKGVNSILLVASGKGGVGKSTVSVNLACALAKTGQKVGLLDADLYGPSIQRMMGTTDELIQDERGFATPGRTHGVWSLSMGNLAPPEAPLTWKGALVAQALLQMFHEVNWPDLDVLVVDLPPGTGDIQLTILEQIPISGAIVVTTPQELAVADAERAIVMFHDLGLPVFGLVENMNAYICPCCGQPQDLYPSGTAPRLARKRHINMLTGIPLDPSAQEFADNGAPLVLSSPDSLAAKSLFKLTKEVSAALKREQKAQILRTKDLGNPDAEQFWDNLLSGDQQP</sequence>
<keyword evidence="2" id="KW-0547">Nucleotide-binding</keyword>
<dbReference type="PANTHER" id="PTHR42961:SF2">
    <property type="entry name" value="IRON-SULFUR PROTEIN NUBPL"/>
    <property type="match status" value="1"/>
</dbReference>
<proteinExistence type="inferred from homology"/>
<feature type="region of interest" description="Disordered" evidence="6">
    <location>
        <begin position="1"/>
        <end position="24"/>
    </location>
</feature>
<accession>A0A3B0TS77</accession>
<feature type="compositionally biased region" description="Polar residues" evidence="6">
    <location>
        <begin position="1"/>
        <end position="18"/>
    </location>
</feature>
<dbReference type="EMBL" id="UOEO01000098">
    <property type="protein sequence ID" value="VAW19043.1"/>
    <property type="molecule type" value="Genomic_DNA"/>
</dbReference>
<dbReference type="GO" id="GO:0051539">
    <property type="term" value="F:4 iron, 4 sulfur cluster binding"/>
    <property type="evidence" value="ECO:0007669"/>
    <property type="project" value="TreeGrafter"/>
</dbReference>
<dbReference type="InterPro" id="IPR033756">
    <property type="entry name" value="YlxH/NBP35"/>
</dbReference>
<keyword evidence="3" id="KW-0067">ATP-binding</keyword>
<dbReference type="Pfam" id="PF10609">
    <property type="entry name" value="ParA"/>
    <property type="match status" value="1"/>
</dbReference>
<dbReference type="InterPro" id="IPR027417">
    <property type="entry name" value="P-loop_NTPase"/>
</dbReference>
<dbReference type="FunFam" id="3.40.50.300:FF:001278">
    <property type="entry name" value="Iron-sulfur cluster carrier protein"/>
    <property type="match status" value="1"/>
</dbReference>
<keyword evidence="1" id="KW-0479">Metal-binding</keyword>
<dbReference type="InterPro" id="IPR044304">
    <property type="entry name" value="NUBPL-like"/>
</dbReference>
<dbReference type="SUPFAM" id="SSF52540">
    <property type="entry name" value="P-loop containing nucleoside triphosphate hydrolases"/>
    <property type="match status" value="1"/>
</dbReference>
<name>A0A3B0TS77_9ZZZZ</name>
<reference evidence="7" key="1">
    <citation type="submission" date="2018-06" db="EMBL/GenBank/DDBJ databases">
        <authorList>
            <person name="Zhirakovskaya E."/>
        </authorList>
    </citation>
    <scope>NUCLEOTIDE SEQUENCE</scope>
</reference>
<dbReference type="PROSITE" id="PS01215">
    <property type="entry name" value="MRP"/>
    <property type="match status" value="1"/>
</dbReference>
<evidence type="ECO:0000256" key="2">
    <source>
        <dbReference type="ARBA" id="ARBA00022741"/>
    </source>
</evidence>
<evidence type="ECO:0000256" key="3">
    <source>
        <dbReference type="ARBA" id="ARBA00022840"/>
    </source>
</evidence>
<evidence type="ECO:0000256" key="5">
    <source>
        <dbReference type="ARBA" id="ARBA00023014"/>
    </source>
</evidence>
<keyword evidence="5" id="KW-0411">Iron-sulfur</keyword>
<dbReference type="GO" id="GO:0005524">
    <property type="term" value="F:ATP binding"/>
    <property type="evidence" value="ECO:0007669"/>
    <property type="project" value="UniProtKB-KW"/>
</dbReference>
<organism evidence="7">
    <name type="scientific">hydrothermal vent metagenome</name>
    <dbReference type="NCBI Taxonomy" id="652676"/>
    <lineage>
        <taxon>unclassified sequences</taxon>
        <taxon>metagenomes</taxon>
        <taxon>ecological metagenomes</taxon>
    </lineage>
</organism>
<dbReference type="GO" id="GO:0016226">
    <property type="term" value="P:iron-sulfur cluster assembly"/>
    <property type="evidence" value="ECO:0007669"/>
    <property type="project" value="InterPro"/>
</dbReference>
<dbReference type="InterPro" id="IPR019591">
    <property type="entry name" value="Mrp/NBP35_ATP-bd"/>
</dbReference>
<protein>
    <submittedName>
        <fullName evidence="7">Septum site-determining protein MinD</fullName>
    </submittedName>
</protein>
<dbReference type="HAMAP" id="MF_02040">
    <property type="entry name" value="Mrp_NBP35"/>
    <property type="match status" value="1"/>
</dbReference>
<dbReference type="CDD" id="cd02037">
    <property type="entry name" value="Mrp_NBP35"/>
    <property type="match status" value="1"/>
</dbReference>
<keyword evidence="4" id="KW-0408">Iron</keyword>
<dbReference type="Gene3D" id="3.40.50.300">
    <property type="entry name" value="P-loop containing nucleotide triphosphate hydrolases"/>
    <property type="match status" value="1"/>
</dbReference>
<evidence type="ECO:0000256" key="6">
    <source>
        <dbReference type="SAM" id="MobiDB-lite"/>
    </source>
</evidence>
<evidence type="ECO:0000313" key="7">
    <source>
        <dbReference type="EMBL" id="VAW19043.1"/>
    </source>
</evidence>
<evidence type="ECO:0000256" key="4">
    <source>
        <dbReference type="ARBA" id="ARBA00023004"/>
    </source>
</evidence>
<dbReference type="InterPro" id="IPR000808">
    <property type="entry name" value="Mrp-like_CS"/>
</dbReference>
<evidence type="ECO:0000256" key="1">
    <source>
        <dbReference type="ARBA" id="ARBA00022723"/>
    </source>
</evidence>